<accession>A0A160NTR8</accession>
<dbReference type="Proteomes" id="UP000217676">
    <property type="component" value="Chromosome"/>
</dbReference>
<protein>
    <submittedName>
        <fullName evidence="1">Uncharacterized protein</fullName>
    </submittedName>
</protein>
<dbReference type="EMBL" id="AP017424">
    <property type="protein sequence ID" value="BAU81115.1"/>
    <property type="molecule type" value="Genomic_DNA"/>
</dbReference>
<keyword evidence="2" id="KW-1185">Reference proteome</keyword>
<reference evidence="1 2" key="1">
    <citation type="journal article" date="2016" name="Genome Announc.">
        <title>Complete Genome Sequence of Thiostrepton-Producing Streptomyces laurentii ATCC 31255.</title>
        <authorList>
            <person name="Doi K."/>
            <person name="Fujino Y."/>
            <person name="Nagayoshi Y."/>
            <person name="Ohshima T."/>
            <person name="Ogata S."/>
        </authorList>
    </citation>
    <scope>NUCLEOTIDE SEQUENCE [LARGE SCALE GENOMIC DNA]</scope>
    <source>
        <strain evidence="1 2">ATCC 31255</strain>
    </source>
</reference>
<name>A0A160NTR8_STRLU</name>
<organism evidence="1 2">
    <name type="scientific">Streptomyces laurentii</name>
    <dbReference type="NCBI Taxonomy" id="39478"/>
    <lineage>
        <taxon>Bacteria</taxon>
        <taxon>Bacillati</taxon>
        <taxon>Actinomycetota</taxon>
        <taxon>Actinomycetes</taxon>
        <taxon>Kitasatosporales</taxon>
        <taxon>Streptomycetaceae</taxon>
        <taxon>Streptomyces</taxon>
    </lineage>
</organism>
<gene>
    <name evidence="1" type="ORF">SLA_0160</name>
</gene>
<evidence type="ECO:0000313" key="2">
    <source>
        <dbReference type="Proteomes" id="UP000217676"/>
    </source>
</evidence>
<evidence type="ECO:0000313" key="1">
    <source>
        <dbReference type="EMBL" id="BAU81115.1"/>
    </source>
</evidence>
<sequence length="125" mass="13297">MNVSADTVLGALVVLAGTGLIAAGARWTGRAARPIAPRRARAHAWRAYVRAVNRSAELALTTARHTAGRGEPAIVTVEDVVRLAEERFGYEEVDRAHAAAALRAVYEREGCAADTVTDAWECGCP</sequence>
<dbReference type="AlphaFoldDB" id="A0A160NTR8"/>
<proteinExistence type="predicted"/>
<dbReference type="KEGG" id="slau:SLA_0160"/>